<comment type="caution">
    <text evidence="1">The sequence shown here is derived from an EMBL/GenBank/DDBJ whole genome shotgun (WGS) entry which is preliminary data.</text>
</comment>
<dbReference type="AlphaFoldDB" id="A0A8S1V200"/>
<protein>
    <submittedName>
        <fullName evidence="1">Uncharacterized protein</fullName>
    </submittedName>
</protein>
<evidence type="ECO:0000313" key="1">
    <source>
        <dbReference type="EMBL" id="CAD8169942.1"/>
    </source>
</evidence>
<reference evidence="1" key="1">
    <citation type="submission" date="2021-01" db="EMBL/GenBank/DDBJ databases">
        <authorList>
            <consortium name="Genoscope - CEA"/>
            <person name="William W."/>
        </authorList>
    </citation>
    <scope>NUCLEOTIDE SEQUENCE</scope>
</reference>
<sequence length="231" mass="26493">MAEECCFDSQPTINSDEDEKMIDVLTFPTNFFLFSEASTQSPSNSEQANCPITSPRYKFMGQQYSAEFLEQNNDIRTFKDLKPLQGDQSTASQINKRSNLENLSIKINSSKQQFITQKKKNSDRFYQRNCQEKPGNRSKDRQQLSLTTRSNNLNENKLLSNKLNGVIQVSCLKGAMSENLKIPQQNNFDIFSGRASNKNVCFKFTMEQIKSMRKNNKLNIFSTSNGKLFLI</sequence>
<dbReference type="OMA" id="SPRYKFM"/>
<accession>A0A8S1V200</accession>
<dbReference type="OrthoDB" id="301348at2759"/>
<dbReference type="Proteomes" id="UP000683925">
    <property type="component" value="Unassembled WGS sequence"/>
</dbReference>
<dbReference type="EMBL" id="CAJJDP010000054">
    <property type="protein sequence ID" value="CAD8169942.1"/>
    <property type="molecule type" value="Genomic_DNA"/>
</dbReference>
<keyword evidence="2" id="KW-1185">Reference proteome</keyword>
<name>A0A8S1V200_PAROT</name>
<organism evidence="1 2">
    <name type="scientific">Paramecium octaurelia</name>
    <dbReference type="NCBI Taxonomy" id="43137"/>
    <lineage>
        <taxon>Eukaryota</taxon>
        <taxon>Sar</taxon>
        <taxon>Alveolata</taxon>
        <taxon>Ciliophora</taxon>
        <taxon>Intramacronucleata</taxon>
        <taxon>Oligohymenophorea</taxon>
        <taxon>Peniculida</taxon>
        <taxon>Parameciidae</taxon>
        <taxon>Paramecium</taxon>
    </lineage>
</organism>
<proteinExistence type="predicted"/>
<gene>
    <name evidence="1" type="ORF">POCTA_138.1.T0540216</name>
</gene>
<evidence type="ECO:0000313" key="2">
    <source>
        <dbReference type="Proteomes" id="UP000683925"/>
    </source>
</evidence>